<dbReference type="PANTHER" id="PTHR33572">
    <property type="entry name" value="SPORE DEVELOPMENT REGULATOR VOSA"/>
    <property type="match status" value="1"/>
</dbReference>
<organism evidence="7 8">
    <name type="scientific">Mortierella alpina</name>
    <name type="common">Oleaginous fungus</name>
    <name type="synonym">Mortierella renispora</name>
    <dbReference type="NCBI Taxonomy" id="64518"/>
    <lineage>
        <taxon>Eukaryota</taxon>
        <taxon>Fungi</taxon>
        <taxon>Fungi incertae sedis</taxon>
        <taxon>Mucoromycota</taxon>
        <taxon>Mortierellomycotina</taxon>
        <taxon>Mortierellomycetes</taxon>
        <taxon>Mortierellales</taxon>
        <taxon>Mortierellaceae</taxon>
        <taxon>Mortierella</taxon>
    </lineage>
</organism>
<dbReference type="EMBL" id="JAIFTL010000029">
    <property type="protein sequence ID" value="KAG9325945.1"/>
    <property type="molecule type" value="Genomic_DNA"/>
</dbReference>
<dbReference type="PANTHER" id="PTHR33572:SF3">
    <property type="entry name" value="VELVET COMPLEX SUBUNIT B"/>
    <property type="match status" value="1"/>
</dbReference>
<dbReference type="InterPro" id="IPR038491">
    <property type="entry name" value="Velvet_dom_sf"/>
</dbReference>
<feature type="region of interest" description="Disordered" evidence="5">
    <location>
        <begin position="242"/>
        <end position="324"/>
    </location>
</feature>
<feature type="domain" description="Velvet" evidence="6">
    <location>
        <begin position="113"/>
        <end position="439"/>
    </location>
</feature>
<evidence type="ECO:0000259" key="6">
    <source>
        <dbReference type="PROSITE" id="PS51821"/>
    </source>
</evidence>
<keyword evidence="2" id="KW-0805">Transcription regulation</keyword>
<protein>
    <recommendedName>
        <fullName evidence="6">Velvet domain-containing protein</fullName>
    </recommendedName>
</protein>
<evidence type="ECO:0000256" key="5">
    <source>
        <dbReference type="SAM" id="MobiDB-lite"/>
    </source>
</evidence>
<proteinExistence type="predicted"/>
<keyword evidence="3" id="KW-0804">Transcription</keyword>
<comment type="subcellular location">
    <subcellularLocation>
        <location evidence="1">Nucleus</location>
    </subcellularLocation>
</comment>
<evidence type="ECO:0000256" key="3">
    <source>
        <dbReference type="ARBA" id="ARBA00023163"/>
    </source>
</evidence>
<dbReference type="InterPro" id="IPR021740">
    <property type="entry name" value="Velvet"/>
</dbReference>
<evidence type="ECO:0000256" key="1">
    <source>
        <dbReference type="ARBA" id="ARBA00004123"/>
    </source>
</evidence>
<reference evidence="7" key="1">
    <citation type="submission" date="2021-07" db="EMBL/GenBank/DDBJ databases">
        <title>Draft genome of Mortierella alpina, strain LL118, isolated from an aspen leaf litter sample.</title>
        <authorList>
            <person name="Yang S."/>
            <person name="Vinatzer B.A."/>
        </authorList>
    </citation>
    <scope>NUCLEOTIDE SEQUENCE</scope>
    <source>
        <strain evidence="7">LL118</strain>
    </source>
</reference>
<dbReference type="InterPro" id="IPR037525">
    <property type="entry name" value="Velvet_dom"/>
</dbReference>
<evidence type="ECO:0000313" key="8">
    <source>
        <dbReference type="Proteomes" id="UP000717515"/>
    </source>
</evidence>
<evidence type="ECO:0000256" key="4">
    <source>
        <dbReference type="ARBA" id="ARBA00023242"/>
    </source>
</evidence>
<comment type="caution">
    <text evidence="7">The sequence shown here is derived from an EMBL/GenBank/DDBJ whole genome shotgun (WGS) entry which is preliminary data.</text>
</comment>
<dbReference type="AlphaFoldDB" id="A0A9P8D1X5"/>
<feature type="compositionally biased region" description="Low complexity" evidence="5">
    <location>
        <begin position="242"/>
        <end position="268"/>
    </location>
</feature>
<sequence>MHILKTLPSHPFQRLSLRINRRIQETHSDVCIVLLMDKSPNDSPAMRDTQKLADFNADDPIDAILTPSCSRSLHLSFLPPVTEPKKRERMDTIYFQPPRDQHQSEDSDDDIEPNALSYSLEVVQQPQRARMCGFGDKDRRNITPAPVLKLIARTPDGKVVPARLLSRQAFVVNADLWLEDEVTERNLVLISSIASTKLPSRPYHTNTSEGLTSWVSRFDSGLQNHPRPTTAPHIPNTAFTVQSYSEESSSSSAQGTSGSRQSRSEGSSPPHSQLDTASRGIFLETASPRACRDPQRNHGPVNITLPEYEQQPNRTTKSSQPTSEDLGTFVEEEIDWDNLSTQNLVGQTTVGGQTAPDLDHKTSHIWFAFSVLSIRTEGVFKLRFSLYDLTRMKENKAPALYQVFSDPIHVQSPKKFLGTCDNNEIANHLNKYSIRIPSRKDEKPYKS</sequence>
<dbReference type="PROSITE" id="PS51821">
    <property type="entry name" value="VELVET"/>
    <property type="match status" value="1"/>
</dbReference>
<keyword evidence="4" id="KW-0539">Nucleus</keyword>
<dbReference type="GO" id="GO:0005634">
    <property type="term" value="C:nucleus"/>
    <property type="evidence" value="ECO:0007669"/>
    <property type="project" value="UniProtKB-SubCell"/>
</dbReference>
<feature type="compositionally biased region" description="Polar residues" evidence="5">
    <location>
        <begin position="310"/>
        <end position="324"/>
    </location>
</feature>
<dbReference type="Gene3D" id="2.60.40.3960">
    <property type="entry name" value="Velvet domain"/>
    <property type="match status" value="1"/>
</dbReference>
<dbReference type="Proteomes" id="UP000717515">
    <property type="component" value="Unassembled WGS sequence"/>
</dbReference>
<gene>
    <name evidence="7" type="ORF">KVV02_005789</name>
</gene>
<accession>A0A9P8D1X5</accession>
<name>A0A9P8D1X5_MORAP</name>
<evidence type="ECO:0000256" key="2">
    <source>
        <dbReference type="ARBA" id="ARBA00023015"/>
    </source>
</evidence>
<dbReference type="Pfam" id="PF11754">
    <property type="entry name" value="Velvet"/>
    <property type="match status" value="1"/>
</dbReference>
<evidence type="ECO:0000313" key="7">
    <source>
        <dbReference type="EMBL" id="KAG9325945.1"/>
    </source>
</evidence>